<evidence type="ECO:0000256" key="2">
    <source>
        <dbReference type="SAM" id="Phobius"/>
    </source>
</evidence>
<dbReference type="AlphaFoldDB" id="A0A1C7P5Y2"/>
<proteinExistence type="predicted"/>
<keyword evidence="2" id="KW-0812">Transmembrane</keyword>
<protein>
    <submittedName>
        <fullName evidence="3">RkpR, polysaccharide export protein</fullName>
    </submittedName>
</protein>
<name>A0A1C7P5Y2_9HYPH</name>
<feature type="transmembrane region" description="Helical" evidence="2">
    <location>
        <begin position="81"/>
        <end position="104"/>
    </location>
</feature>
<evidence type="ECO:0000313" key="3">
    <source>
        <dbReference type="EMBL" id="OBZ96650.1"/>
    </source>
</evidence>
<gene>
    <name evidence="3" type="ORF">ADU59_02545</name>
</gene>
<feature type="region of interest" description="Disordered" evidence="1">
    <location>
        <begin position="339"/>
        <end position="358"/>
    </location>
</feature>
<dbReference type="EMBL" id="LGLV01000004">
    <property type="protein sequence ID" value="OBZ96650.1"/>
    <property type="molecule type" value="Genomic_DNA"/>
</dbReference>
<reference evidence="3 4" key="1">
    <citation type="journal article" date="2016" name="Syst. Appl. Microbiol.">
        <title>Pararhizobium polonicum sp. nov. isolated from tumors on stone fruit rootstocks.</title>
        <authorList>
            <person name="Pulawska J."/>
            <person name="Kuzmanovic N."/>
            <person name="Willems A."/>
            <person name="Pothier J.F."/>
        </authorList>
    </citation>
    <scope>NUCLEOTIDE SEQUENCE [LARGE SCALE GENOMIC DNA]</scope>
    <source>
        <strain evidence="3 4">F5.1</strain>
    </source>
</reference>
<dbReference type="InterPro" id="IPR050445">
    <property type="entry name" value="Bact_polysacc_biosynth/exp"/>
</dbReference>
<dbReference type="PATRIC" id="fig|1612624.7.peg.526"/>
<keyword evidence="4" id="KW-1185">Reference proteome</keyword>
<dbReference type="OrthoDB" id="7800844at2"/>
<organism evidence="3 4">
    <name type="scientific">Pararhizobium polonicum</name>
    <dbReference type="NCBI Taxonomy" id="1612624"/>
    <lineage>
        <taxon>Bacteria</taxon>
        <taxon>Pseudomonadati</taxon>
        <taxon>Pseudomonadota</taxon>
        <taxon>Alphaproteobacteria</taxon>
        <taxon>Hyphomicrobiales</taxon>
        <taxon>Rhizobiaceae</taxon>
        <taxon>Rhizobium/Agrobacterium group</taxon>
        <taxon>Pararhizobium</taxon>
    </lineage>
</organism>
<evidence type="ECO:0000256" key="1">
    <source>
        <dbReference type="SAM" id="MobiDB-lite"/>
    </source>
</evidence>
<keyword evidence="2" id="KW-0472">Membrane</keyword>
<dbReference type="GO" id="GO:0005886">
    <property type="term" value="C:plasma membrane"/>
    <property type="evidence" value="ECO:0007669"/>
    <property type="project" value="TreeGrafter"/>
</dbReference>
<dbReference type="PANTHER" id="PTHR32309:SF13">
    <property type="entry name" value="FERRIC ENTEROBACTIN TRANSPORT PROTEIN FEPE"/>
    <property type="match status" value="1"/>
</dbReference>
<dbReference type="Proteomes" id="UP000093111">
    <property type="component" value="Unassembled WGS sequence"/>
</dbReference>
<evidence type="ECO:0000313" key="4">
    <source>
        <dbReference type="Proteomes" id="UP000093111"/>
    </source>
</evidence>
<dbReference type="STRING" id="1612624.ADU59_02545"/>
<dbReference type="PANTHER" id="PTHR32309">
    <property type="entry name" value="TYROSINE-PROTEIN KINASE"/>
    <property type="match status" value="1"/>
</dbReference>
<feature type="transmembrane region" description="Helical" evidence="2">
    <location>
        <begin position="419"/>
        <end position="441"/>
    </location>
</feature>
<dbReference type="GO" id="GO:0004713">
    <property type="term" value="F:protein tyrosine kinase activity"/>
    <property type="evidence" value="ECO:0007669"/>
    <property type="project" value="TreeGrafter"/>
</dbReference>
<sequence length="447" mass="49622">MAIIRNAAPRAVRKDIAVDRLINQDVVKSKSVHLLEGLLGNDDRMLVPRPKPEVTRNKFQKVITQEVDKRGWLGSIKLRHAMIIVSFVAFVAIPAALASFYMIFVASDQYHSSASFSVRSIEASGSSDILGMFTQASTGNTLSDSYILMDFIRSERMLVDVEKKFDLEKIYAPHGFDYFYGMASGLPLEDKLNYWRNMVDVNFDHASGIMQLQVKAFDPQQSQELAKFILEESDALINNLSSSARDGVLKAAQDEMHLAETRLAKARVAVREYRDVSQEVDPVEGAKLAAQLIGGLEAQLVQMNADLATAKSQMSDDTPRIRVLKARIASVGEQLASERQRLGSGNAGAESEPGANGDVAGRIQQFEALETEREFAERAYTASLASLEKARIDAGNKQRYLAVFLEPSLSQMAQYPARFLNSFLVALGLLFAWAVFVMGYYNIRDRT</sequence>
<comment type="caution">
    <text evidence="3">The sequence shown here is derived from an EMBL/GenBank/DDBJ whole genome shotgun (WGS) entry which is preliminary data.</text>
</comment>
<accession>A0A1C7P5Y2</accession>
<dbReference type="RefSeq" id="WP_068951370.1">
    <property type="nucleotide sequence ID" value="NZ_LGLV01000004.1"/>
</dbReference>
<keyword evidence="2" id="KW-1133">Transmembrane helix</keyword>